<dbReference type="GO" id="GO:0005886">
    <property type="term" value="C:plasma membrane"/>
    <property type="evidence" value="ECO:0007669"/>
    <property type="project" value="UniProtKB-SubCell"/>
</dbReference>
<dbReference type="CDD" id="cd17908">
    <property type="entry name" value="FliM"/>
    <property type="match status" value="1"/>
</dbReference>
<dbReference type="PRINTS" id="PR00956">
    <property type="entry name" value="FLGMOTORFLIN"/>
</dbReference>
<evidence type="ECO:0000256" key="13">
    <source>
        <dbReference type="ARBA" id="ARBA00023143"/>
    </source>
</evidence>
<evidence type="ECO:0000256" key="1">
    <source>
        <dbReference type="ARBA" id="ARBA00004117"/>
    </source>
</evidence>
<organism evidence="16">
    <name type="scientific">Knufia peltigerae</name>
    <dbReference type="NCBI Taxonomy" id="1002370"/>
    <lineage>
        <taxon>Eukaryota</taxon>
        <taxon>Fungi</taxon>
        <taxon>Dikarya</taxon>
        <taxon>Ascomycota</taxon>
        <taxon>Pezizomycotina</taxon>
        <taxon>Eurotiomycetes</taxon>
        <taxon>Chaetothyriomycetidae</taxon>
        <taxon>Chaetothyriales</taxon>
        <taxon>Trichomeriaceae</taxon>
        <taxon>Knufia</taxon>
    </lineage>
</organism>
<dbReference type="Gene3D" id="2.30.330.10">
    <property type="entry name" value="SpoA-like"/>
    <property type="match status" value="2"/>
</dbReference>
<keyword evidence="6" id="KW-1003">Cell membrane</keyword>
<keyword evidence="13" id="KW-0975">Bacterial flagellum</keyword>
<dbReference type="InterPro" id="IPR001543">
    <property type="entry name" value="FliN-like_C"/>
</dbReference>
<evidence type="ECO:0000256" key="7">
    <source>
        <dbReference type="ARBA" id="ARBA00022500"/>
    </source>
</evidence>
<dbReference type="AlphaFoldDB" id="A0AA38XSV8"/>
<dbReference type="InterPro" id="IPR028976">
    <property type="entry name" value="CheC-like_sf"/>
</dbReference>
<dbReference type="InterPro" id="IPR012826">
    <property type="entry name" value="FliN"/>
</dbReference>
<dbReference type="Pfam" id="PF02154">
    <property type="entry name" value="FliM"/>
    <property type="match status" value="1"/>
</dbReference>
<evidence type="ECO:0000313" key="16">
    <source>
        <dbReference type="EMBL" id="KAJ9620771.1"/>
    </source>
</evidence>
<dbReference type="NCBIfam" id="TIGR03500">
    <property type="entry name" value="FliO_TIGR"/>
    <property type="match status" value="1"/>
</dbReference>
<keyword evidence="10" id="KW-0283">Flagellar rotation</keyword>
<dbReference type="Pfam" id="PF04347">
    <property type="entry name" value="FliO"/>
    <property type="match status" value="1"/>
</dbReference>
<feature type="domain" description="Flagellar motor switch protein FliN-like C-terminal" evidence="15">
    <location>
        <begin position="344"/>
        <end position="406"/>
    </location>
</feature>
<evidence type="ECO:0000259" key="15">
    <source>
        <dbReference type="Pfam" id="PF01052"/>
    </source>
</evidence>
<dbReference type="Gene3D" id="3.40.1550.10">
    <property type="entry name" value="CheC-like"/>
    <property type="match status" value="1"/>
</dbReference>
<dbReference type="NCBIfam" id="TIGR01397">
    <property type="entry name" value="fliM_switch"/>
    <property type="match status" value="1"/>
</dbReference>
<dbReference type="InterPro" id="IPR001172">
    <property type="entry name" value="FliN_T3SS_HrcQb"/>
</dbReference>
<sequence>MNDLLSQDEIDALLHGVDSGAVETEPDAPSGEARSYDFASQDRIIRGRMPTLEMVHERFARLWRIGLFNLIRRSAELSVRGIELIKFNDYMHSLYVPTNLNLIRFKPLRGTGLIVFEPTLVFAIVDNFFGGDGRYPTRIEGREFTATEMRVIHLLLKQTFADLREAWAPVMDVEFEYINSEINPHFANIVTPREYVVVCRLHVELDGGGGDIHVTLPYSMLEPIRELLDAGIQSDRNDRDESWGRTLREQLNVAEVTLSSVLASKRMTLRDLTRLKVGDILPIDLSPQVPLCVENIPVFTGEFGVANGMNAVKITATHPPGTRPRFTSLQADEATGPDLNLDVILDVPVTLSLEVGRARLPIRNLLQLNQGSVVELERGAGESLDVFVNGTLIAHGEVVVINDRFGPQRADPETALSLLAATALAVAKTAPQIGQHAPAAPSLFGAVLALLAVLALVIGLGWLLKRLPGSGFRPAEGMKLVASLNVGAKERVVVVEVNGHQLLLGVTAGGINALHTLPEPLPPPAPVRVPDLKNLPNFAQLLQQRLRKDP</sequence>
<proteinExistence type="inferred from homology"/>
<keyword evidence="8" id="KW-0997">Cell inner membrane</keyword>
<dbReference type="InterPro" id="IPR001689">
    <property type="entry name" value="Flag_FliM"/>
</dbReference>
<evidence type="ECO:0000256" key="14">
    <source>
        <dbReference type="SAM" id="Phobius"/>
    </source>
</evidence>
<comment type="similarity">
    <text evidence="4">Belongs to the FliM family.</text>
</comment>
<dbReference type="EMBL" id="JAPDRN010000119">
    <property type="protein sequence ID" value="KAJ9620771.1"/>
    <property type="molecule type" value="Genomic_DNA"/>
</dbReference>
<dbReference type="InterPro" id="IPR036429">
    <property type="entry name" value="SpoA-like_sf"/>
</dbReference>
<name>A0AA38XSV8_9EURO</name>
<feature type="transmembrane region" description="Helical" evidence="14">
    <location>
        <begin position="443"/>
        <end position="464"/>
    </location>
</feature>
<evidence type="ECO:0000256" key="11">
    <source>
        <dbReference type="ARBA" id="ARBA00022989"/>
    </source>
</evidence>
<evidence type="ECO:0000256" key="3">
    <source>
        <dbReference type="ARBA" id="ARBA00009226"/>
    </source>
</evidence>
<keyword evidence="7" id="KW-0145">Chemotaxis</keyword>
<evidence type="ECO:0000256" key="12">
    <source>
        <dbReference type="ARBA" id="ARBA00023136"/>
    </source>
</evidence>
<evidence type="ECO:0000256" key="6">
    <source>
        <dbReference type="ARBA" id="ARBA00022475"/>
    </source>
</evidence>
<dbReference type="SUPFAM" id="SSF103039">
    <property type="entry name" value="CheC-like"/>
    <property type="match status" value="1"/>
</dbReference>
<evidence type="ECO:0000256" key="5">
    <source>
        <dbReference type="ARBA" id="ARBA00021898"/>
    </source>
</evidence>
<dbReference type="PANTHER" id="PTHR30034:SF3">
    <property type="entry name" value="FLAGELLAR MOTOR SWITCH PROTEIN FLIM"/>
    <property type="match status" value="1"/>
</dbReference>
<dbReference type="InterPro" id="IPR022781">
    <property type="entry name" value="Flagellar_biosynth_FliO"/>
</dbReference>
<gene>
    <name evidence="16" type="ORF">H2204_012081</name>
</gene>
<evidence type="ECO:0000256" key="2">
    <source>
        <dbReference type="ARBA" id="ARBA00004417"/>
    </source>
</evidence>
<dbReference type="SUPFAM" id="SSF101801">
    <property type="entry name" value="Surface presentation of antigens (SPOA)"/>
    <property type="match status" value="2"/>
</dbReference>
<comment type="similarity">
    <text evidence="3">Belongs to the FliN/MopA/SpaO family.</text>
</comment>
<comment type="subcellular location">
    <subcellularLocation>
        <location evidence="1">Bacterial flagellum basal body</location>
    </subcellularLocation>
    <subcellularLocation>
        <location evidence="2">Cell inner membrane</location>
        <topology evidence="2">Peripheral membrane protein</topology>
    </subcellularLocation>
</comment>
<dbReference type="PANTHER" id="PTHR30034">
    <property type="entry name" value="FLAGELLAR MOTOR SWITCH PROTEIN FLIM"/>
    <property type="match status" value="1"/>
</dbReference>
<keyword evidence="11 14" id="KW-1133">Transmembrane helix</keyword>
<evidence type="ECO:0000256" key="8">
    <source>
        <dbReference type="ARBA" id="ARBA00022519"/>
    </source>
</evidence>
<reference evidence="16" key="1">
    <citation type="submission" date="2022-10" db="EMBL/GenBank/DDBJ databases">
        <title>Culturing micro-colonial fungi from biological soil crusts in the Mojave desert and describing Neophaeococcomyces mojavensis, and introducing the new genera and species Taxawa tesnikishii.</title>
        <authorList>
            <person name="Kurbessoian T."/>
            <person name="Stajich J.E."/>
        </authorList>
    </citation>
    <scope>NUCLEOTIDE SEQUENCE</scope>
    <source>
        <strain evidence="16">TK_35</strain>
    </source>
</reference>
<evidence type="ECO:0000256" key="4">
    <source>
        <dbReference type="ARBA" id="ARBA00011049"/>
    </source>
</evidence>
<dbReference type="Pfam" id="PF01052">
    <property type="entry name" value="FliMN_C"/>
    <property type="match status" value="2"/>
</dbReference>
<evidence type="ECO:0000256" key="10">
    <source>
        <dbReference type="ARBA" id="ARBA00022779"/>
    </source>
</evidence>
<comment type="caution">
    <text evidence="16">The sequence shown here is derived from an EMBL/GenBank/DDBJ whole genome shotgun (WGS) entry which is preliminary data.</text>
</comment>
<feature type="domain" description="Flagellar motor switch protein FliN-like C-terminal" evidence="15">
    <location>
        <begin position="249"/>
        <end position="316"/>
    </location>
</feature>
<accession>A0AA38XSV8</accession>
<dbReference type="NCBIfam" id="TIGR02480">
    <property type="entry name" value="fliN"/>
    <property type="match status" value="1"/>
</dbReference>
<dbReference type="GO" id="GO:0003774">
    <property type="term" value="F:cytoskeletal motor activity"/>
    <property type="evidence" value="ECO:0007669"/>
    <property type="project" value="InterPro"/>
</dbReference>
<protein>
    <recommendedName>
        <fullName evidence="5">Flagellar motor switch protein FliM</fullName>
    </recommendedName>
</protein>
<evidence type="ECO:0000256" key="9">
    <source>
        <dbReference type="ARBA" id="ARBA00022692"/>
    </source>
</evidence>
<keyword evidence="9 14" id="KW-0812">Transmembrane</keyword>
<keyword evidence="12 14" id="KW-0472">Membrane</keyword>